<accession>A0A6A4HVJ7</accession>
<reference evidence="1" key="1">
    <citation type="journal article" date="2019" name="Environ. Microbiol.">
        <title>Fungal ecological strategies reflected in gene transcription - a case study of two litter decomposers.</title>
        <authorList>
            <person name="Barbi F."/>
            <person name="Kohler A."/>
            <person name="Barry K."/>
            <person name="Baskaran P."/>
            <person name="Daum C."/>
            <person name="Fauchery L."/>
            <person name="Ihrmark K."/>
            <person name="Kuo A."/>
            <person name="LaButti K."/>
            <person name="Lipzen A."/>
            <person name="Morin E."/>
            <person name="Grigoriev I.V."/>
            <person name="Henrissat B."/>
            <person name="Lindahl B."/>
            <person name="Martin F."/>
        </authorList>
    </citation>
    <scope>NUCLEOTIDE SEQUENCE</scope>
    <source>
        <strain evidence="1">JB14</strain>
    </source>
</reference>
<dbReference type="Proteomes" id="UP000799118">
    <property type="component" value="Unassembled WGS sequence"/>
</dbReference>
<organism evidence="1 2">
    <name type="scientific">Gymnopus androsaceus JB14</name>
    <dbReference type="NCBI Taxonomy" id="1447944"/>
    <lineage>
        <taxon>Eukaryota</taxon>
        <taxon>Fungi</taxon>
        <taxon>Dikarya</taxon>
        <taxon>Basidiomycota</taxon>
        <taxon>Agaricomycotina</taxon>
        <taxon>Agaricomycetes</taxon>
        <taxon>Agaricomycetidae</taxon>
        <taxon>Agaricales</taxon>
        <taxon>Marasmiineae</taxon>
        <taxon>Omphalotaceae</taxon>
        <taxon>Gymnopus</taxon>
    </lineage>
</organism>
<proteinExistence type="predicted"/>
<dbReference type="OrthoDB" id="2954128at2759"/>
<evidence type="ECO:0000313" key="2">
    <source>
        <dbReference type="Proteomes" id="UP000799118"/>
    </source>
</evidence>
<name>A0A6A4HVJ7_9AGAR</name>
<dbReference type="EMBL" id="ML769434">
    <property type="protein sequence ID" value="KAE9402489.1"/>
    <property type="molecule type" value="Genomic_DNA"/>
</dbReference>
<dbReference type="AlphaFoldDB" id="A0A6A4HVJ7"/>
<evidence type="ECO:0000313" key="1">
    <source>
        <dbReference type="EMBL" id="KAE9402489.1"/>
    </source>
</evidence>
<protein>
    <recommendedName>
        <fullName evidence="3">F-box domain-containing protein</fullName>
    </recommendedName>
</protein>
<keyword evidence="2" id="KW-1185">Reference proteome</keyword>
<sequence>MQLLPRLKTLSQIHLKDFIIELPLLTVLQSHPVTSIVIEFLTDWVLPTLLELDSNGLDLSKIVIKHGSIPGQDGEVEFLRSYLAYGLQMKEVFLPDPNMSEGLSFMKFQGLSCLQLYLDEAPVSLSWLPKFIETHPLLEKVTFSNWNRGSIVRFLSFRHSLRSRRRKGSVIP</sequence>
<gene>
    <name evidence="1" type="ORF">BT96DRAFT_547845</name>
</gene>
<evidence type="ECO:0008006" key="3">
    <source>
        <dbReference type="Google" id="ProtNLM"/>
    </source>
</evidence>